<dbReference type="FunFam" id="3.30.70.1660:FF:000004">
    <property type="entry name" value="Peptide chain release factor 1"/>
    <property type="match status" value="1"/>
</dbReference>
<comment type="PTM">
    <text evidence="7">Methylated by PrmC. Methylation increases the termination efficiency of RF1.</text>
</comment>
<dbReference type="RefSeq" id="WP_052880760.1">
    <property type="nucleotide sequence ID" value="NZ_CP010904.1"/>
</dbReference>
<dbReference type="NCBIfam" id="TIGR00019">
    <property type="entry name" value="prfA"/>
    <property type="match status" value="1"/>
</dbReference>
<dbReference type="InterPro" id="IPR004373">
    <property type="entry name" value="RF-1"/>
</dbReference>
<dbReference type="GO" id="GO:0016149">
    <property type="term" value="F:translation release factor activity, codon specific"/>
    <property type="evidence" value="ECO:0007669"/>
    <property type="project" value="UniProtKB-UniRule"/>
</dbReference>
<gene>
    <name evidence="7 10" type="primary">prfA</name>
    <name evidence="10" type="ORF">L21SP4_00024</name>
</gene>
<name>A0A0G3EGR6_9BACT</name>
<keyword evidence="4 7" id="KW-0488">Methylation</keyword>
<proteinExistence type="inferred from homology"/>
<dbReference type="EMBL" id="CP010904">
    <property type="protein sequence ID" value="AKJ63314.1"/>
    <property type="molecule type" value="Genomic_DNA"/>
</dbReference>
<evidence type="ECO:0000256" key="8">
    <source>
        <dbReference type="NCBIfam" id="TIGR00019"/>
    </source>
</evidence>
<dbReference type="Pfam" id="PF00472">
    <property type="entry name" value="RF-1"/>
    <property type="match status" value="1"/>
</dbReference>
<dbReference type="PANTHER" id="PTHR43804:SF7">
    <property type="entry name" value="LD18447P"/>
    <property type="match status" value="1"/>
</dbReference>
<dbReference type="SUPFAM" id="SSF75620">
    <property type="entry name" value="Release factor"/>
    <property type="match status" value="1"/>
</dbReference>
<evidence type="ECO:0000256" key="6">
    <source>
        <dbReference type="ARBA" id="ARBA00022917"/>
    </source>
</evidence>
<keyword evidence="6 7" id="KW-0648">Protein biosynthesis</keyword>
<dbReference type="InterPro" id="IPR050057">
    <property type="entry name" value="Prokaryotic/Mito_RF"/>
</dbReference>
<dbReference type="STRING" id="1307763.L21SP4_00024"/>
<dbReference type="FunFam" id="3.30.70.1660:FF:000002">
    <property type="entry name" value="Peptide chain release factor 1"/>
    <property type="match status" value="1"/>
</dbReference>
<dbReference type="PATRIC" id="fig|1609981.3.peg.26"/>
<evidence type="ECO:0000256" key="2">
    <source>
        <dbReference type="ARBA" id="ARBA00004496"/>
    </source>
</evidence>
<dbReference type="HAMAP" id="MF_00093">
    <property type="entry name" value="Rel_fac_1"/>
    <property type="match status" value="1"/>
</dbReference>
<reference evidence="10 11" key="2">
    <citation type="journal article" date="2016" name="ISME J.">
        <title>Characterization of the first cultured representative of Verrucomicrobia subdivision 5 indicates the proposal of a novel phylum.</title>
        <authorList>
            <person name="Spring S."/>
            <person name="Bunk B."/>
            <person name="Sproer C."/>
            <person name="Schumann P."/>
            <person name="Rohde M."/>
            <person name="Tindall B.J."/>
            <person name="Klenk H.P."/>
        </authorList>
    </citation>
    <scope>NUCLEOTIDE SEQUENCE [LARGE SCALE GENOMIC DNA]</scope>
    <source>
        <strain evidence="10 11">L21-Fru-AB</strain>
    </source>
</reference>
<dbReference type="NCBIfam" id="NF001859">
    <property type="entry name" value="PRK00591.1"/>
    <property type="match status" value="1"/>
</dbReference>
<dbReference type="SMART" id="SM00937">
    <property type="entry name" value="PCRF"/>
    <property type="match status" value="1"/>
</dbReference>
<feature type="domain" description="Prokaryotic-type class I peptide chain release factors" evidence="9">
    <location>
        <begin position="229"/>
        <end position="245"/>
    </location>
</feature>
<keyword evidence="11" id="KW-1185">Reference proteome</keyword>
<dbReference type="KEGG" id="vbl:L21SP4_00024"/>
<dbReference type="Proteomes" id="UP000035268">
    <property type="component" value="Chromosome"/>
</dbReference>
<organism evidence="10 11">
    <name type="scientific">Kiritimatiella glycovorans</name>
    <dbReference type="NCBI Taxonomy" id="1307763"/>
    <lineage>
        <taxon>Bacteria</taxon>
        <taxon>Pseudomonadati</taxon>
        <taxon>Kiritimatiellota</taxon>
        <taxon>Kiritimatiellia</taxon>
        <taxon>Kiritimatiellales</taxon>
        <taxon>Kiritimatiellaceae</taxon>
        <taxon>Kiritimatiella</taxon>
    </lineage>
</organism>
<sequence>MIDRAYLERLTGRRGEIEAEMSRPETAGDAARMQALMREYSRLKDLIAVAEQYLSLSEQHEESLAVLEDPATEPELRELAEEQRLESEKALPAAERNLQLALLEPDPMDEKPVIVEIRAGTGGEEAALFTADLYKMYSRYAENAGWRTSIISTSDSDAGGYKEIVFGVEDAAAYRWMKYESGTHRVQRVPETETQGRIHTSAATVAVLPEAEEVDIEINPQDLKIDTYRASGAGGQHVNTTDSAVRITHEPSGLIVQCQDERSQHKNRAKALKVLRSKLLDHQRREDEMRAAEMRKSQVGSGDRSEKIRTYNFPQNRVTDHRINLTLYKLDRIMAGELAELIETLRERDLEKRIEAEVQTATPQNGSS</sequence>
<comment type="similarity">
    <text evidence="3 7">Belongs to the prokaryotic/mitochondrial release factor family.</text>
</comment>
<accession>A0A0G3EGR6</accession>
<evidence type="ECO:0000256" key="1">
    <source>
        <dbReference type="ARBA" id="ARBA00002986"/>
    </source>
</evidence>
<dbReference type="Gene3D" id="6.10.140.1950">
    <property type="match status" value="1"/>
</dbReference>
<keyword evidence="5 7" id="KW-0963">Cytoplasm</keyword>
<dbReference type="Gene3D" id="3.30.70.1660">
    <property type="match status" value="1"/>
</dbReference>
<evidence type="ECO:0000313" key="11">
    <source>
        <dbReference type="Proteomes" id="UP000035268"/>
    </source>
</evidence>
<reference evidence="11" key="1">
    <citation type="submission" date="2015-02" db="EMBL/GenBank/DDBJ databases">
        <title>Description and complete genome sequence of the first cultured representative of the subdivision 5 of the Verrucomicrobia phylum.</title>
        <authorList>
            <person name="Spring S."/>
            <person name="Bunk B."/>
            <person name="Sproer C."/>
            <person name="Klenk H.-P."/>
        </authorList>
    </citation>
    <scope>NUCLEOTIDE SEQUENCE [LARGE SCALE GENOMIC DNA]</scope>
    <source>
        <strain evidence="11">L21-Fru-AB</strain>
    </source>
</reference>
<dbReference type="InterPro" id="IPR005139">
    <property type="entry name" value="PCRF"/>
</dbReference>
<dbReference type="GO" id="GO:0005829">
    <property type="term" value="C:cytosol"/>
    <property type="evidence" value="ECO:0007669"/>
    <property type="project" value="UniProtKB-ARBA"/>
</dbReference>
<comment type="function">
    <text evidence="1 7">Peptide chain release factor 1 directs the termination of translation in response to the peptide chain termination codons UAG and UAA.</text>
</comment>
<dbReference type="PANTHER" id="PTHR43804">
    <property type="entry name" value="LD18447P"/>
    <property type="match status" value="1"/>
</dbReference>
<dbReference type="Gene3D" id="3.30.160.20">
    <property type="match status" value="1"/>
</dbReference>
<evidence type="ECO:0000313" key="10">
    <source>
        <dbReference type="EMBL" id="AKJ63314.1"/>
    </source>
</evidence>
<feature type="modified residue" description="N5-methylglutamine" evidence="7">
    <location>
        <position position="236"/>
    </location>
</feature>
<comment type="subcellular location">
    <subcellularLocation>
        <location evidence="2 7">Cytoplasm</location>
    </subcellularLocation>
</comment>
<dbReference type="PROSITE" id="PS00745">
    <property type="entry name" value="RF_PROK_I"/>
    <property type="match status" value="1"/>
</dbReference>
<evidence type="ECO:0000259" key="9">
    <source>
        <dbReference type="PROSITE" id="PS00745"/>
    </source>
</evidence>
<dbReference type="AlphaFoldDB" id="A0A0G3EGR6"/>
<evidence type="ECO:0000256" key="5">
    <source>
        <dbReference type="ARBA" id="ARBA00022490"/>
    </source>
</evidence>
<evidence type="ECO:0000256" key="3">
    <source>
        <dbReference type="ARBA" id="ARBA00010835"/>
    </source>
</evidence>
<dbReference type="InterPro" id="IPR045853">
    <property type="entry name" value="Pep_chain_release_fac_I_sf"/>
</dbReference>
<evidence type="ECO:0000256" key="7">
    <source>
        <dbReference type="HAMAP-Rule" id="MF_00093"/>
    </source>
</evidence>
<protein>
    <recommendedName>
        <fullName evidence="7 8">Peptide chain release factor 1</fullName>
        <shortName evidence="7">RF-1</shortName>
    </recommendedName>
</protein>
<evidence type="ECO:0000256" key="4">
    <source>
        <dbReference type="ARBA" id="ARBA00022481"/>
    </source>
</evidence>
<dbReference type="InterPro" id="IPR000352">
    <property type="entry name" value="Pep_chain_release_fac_I"/>
</dbReference>
<dbReference type="FunFam" id="3.30.160.20:FF:000004">
    <property type="entry name" value="Peptide chain release factor 1"/>
    <property type="match status" value="1"/>
</dbReference>
<dbReference type="Pfam" id="PF03462">
    <property type="entry name" value="PCRF"/>
    <property type="match status" value="1"/>
</dbReference>
<dbReference type="OrthoDB" id="9806673at2"/>